<dbReference type="AlphaFoldDB" id="Q8GWF0"/>
<sequence>MATREERDKYRSVLEDAGQVQWRYDNPPDFNSVNQLFEEGQTKVLRLIYVSLKVCAMFIFCESDSLIVFDFERRCGQKVR</sequence>
<reference evidence="1" key="1">
    <citation type="submission" date="2002-11" db="EMBL/GenBank/DDBJ databases">
        <title>Arabidopsis thaliana full-length cDNA.</title>
        <authorList>
            <person name="Seki M."/>
            <person name="Iida K."/>
            <person name="Satou M."/>
            <person name="Sakurai T."/>
            <person name="Akiyama K."/>
            <person name="Ishida J."/>
            <person name="Nakajima M."/>
            <person name="Enju A."/>
            <person name="Kamiya A."/>
            <person name="Narusaka M."/>
            <person name="Carninci P."/>
            <person name="Kawai J."/>
            <person name="Hayashizaki Y."/>
            <person name="Shinozaki K."/>
        </authorList>
    </citation>
    <scope>NUCLEOTIDE SEQUENCE</scope>
</reference>
<dbReference type="TAIR" id="AT1G78780"/>
<dbReference type="ExpressionAtlas" id="Q8GWF0">
    <property type="expression patterns" value="baseline and differential"/>
</dbReference>
<proteinExistence type="evidence at transcript level"/>
<evidence type="ECO:0000313" key="1">
    <source>
        <dbReference type="EMBL" id="BAC43470.1"/>
    </source>
</evidence>
<dbReference type="EMBL" id="AK118885">
    <property type="protein sequence ID" value="BAC43470.1"/>
    <property type="molecule type" value="mRNA"/>
</dbReference>
<organism evidence="1">
    <name type="scientific">Arabidopsis thaliana</name>
    <name type="common">Mouse-ear cress</name>
    <dbReference type="NCBI Taxonomy" id="3702"/>
    <lineage>
        <taxon>Eukaryota</taxon>
        <taxon>Viridiplantae</taxon>
        <taxon>Streptophyta</taxon>
        <taxon>Embryophyta</taxon>
        <taxon>Tracheophyta</taxon>
        <taxon>Spermatophyta</taxon>
        <taxon>Magnoliopsida</taxon>
        <taxon>eudicotyledons</taxon>
        <taxon>Gunneridae</taxon>
        <taxon>Pentapetalae</taxon>
        <taxon>rosids</taxon>
        <taxon>malvids</taxon>
        <taxon>Brassicales</taxon>
        <taxon>Brassicaceae</taxon>
        <taxon>Camelineae</taxon>
        <taxon>Arabidopsis</taxon>
    </lineage>
</organism>
<name>Q8GWF0_ARATH</name>
<gene>
    <name evidence="1" type="ordered locus">At1g78780/F9K20_18</name>
</gene>
<accession>Q8GWF0</accession>
<protein>
    <submittedName>
        <fullName evidence="1">Uncharacterized protein At1g78780/F9K20_18</fullName>
    </submittedName>
</protein>